<evidence type="ECO:0000256" key="5">
    <source>
        <dbReference type="ARBA" id="ARBA00022613"/>
    </source>
</evidence>
<comment type="caution">
    <text evidence="13">The sequence shown here is derived from an EMBL/GenBank/DDBJ whole genome shotgun (WGS) entry which is preliminary data.</text>
</comment>
<evidence type="ECO:0000256" key="3">
    <source>
        <dbReference type="ARBA" id="ARBA00018827"/>
    </source>
</evidence>
<evidence type="ECO:0000256" key="4">
    <source>
        <dbReference type="ARBA" id="ARBA00022490"/>
    </source>
</evidence>
<dbReference type="OrthoDB" id="1431247at2759"/>
<dbReference type="GO" id="GO:0046872">
    <property type="term" value="F:metal ion binding"/>
    <property type="evidence" value="ECO:0007669"/>
    <property type="project" value="UniProtKB-KW"/>
</dbReference>
<protein>
    <recommendedName>
        <fullName evidence="3">Alpha-crystallin A chain</fullName>
    </recommendedName>
</protein>
<dbReference type="GO" id="GO:0005634">
    <property type="term" value="C:nucleus"/>
    <property type="evidence" value="ECO:0007669"/>
    <property type="project" value="UniProtKB-SubCell"/>
</dbReference>
<dbReference type="AlphaFoldDB" id="A0A8T3DS47"/>
<gene>
    <name evidence="13" type="ORF">AGOR_G00066430</name>
</gene>
<comment type="subcellular location">
    <subcellularLocation>
        <location evidence="2">Cytoplasm</location>
    </subcellularLocation>
    <subcellularLocation>
        <location evidence="1">Nucleus</location>
    </subcellularLocation>
</comment>
<keyword evidence="14" id="KW-1185">Reference proteome</keyword>
<dbReference type="GO" id="GO:0005737">
    <property type="term" value="C:cytoplasm"/>
    <property type="evidence" value="ECO:0007669"/>
    <property type="project" value="UniProtKB-SubCell"/>
</dbReference>
<organism evidence="13 14">
    <name type="scientific">Albula goreensis</name>
    <dbReference type="NCBI Taxonomy" id="1534307"/>
    <lineage>
        <taxon>Eukaryota</taxon>
        <taxon>Metazoa</taxon>
        <taxon>Chordata</taxon>
        <taxon>Craniata</taxon>
        <taxon>Vertebrata</taxon>
        <taxon>Euteleostomi</taxon>
        <taxon>Actinopterygii</taxon>
        <taxon>Neopterygii</taxon>
        <taxon>Teleostei</taxon>
        <taxon>Albuliformes</taxon>
        <taxon>Albulidae</taxon>
        <taxon>Albula</taxon>
    </lineage>
</organism>
<dbReference type="GO" id="GO:0042026">
    <property type="term" value="P:protein refolding"/>
    <property type="evidence" value="ECO:0007669"/>
    <property type="project" value="TreeGrafter"/>
</dbReference>
<dbReference type="InterPro" id="IPR002068">
    <property type="entry name" value="A-crystallin/Hsp20_dom"/>
</dbReference>
<dbReference type="GO" id="GO:0002088">
    <property type="term" value="P:lens development in camera-type eye"/>
    <property type="evidence" value="ECO:0007669"/>
    <property type="project" value="TreeGrafter"/>
</dbReference>
<dbReference type="Pfam" id="PF00011">
    <property type="entry name" value="HSP20"/>
    <property type="match status" value="1"/>
</dbReference>
<dbReference type="GO" id="GO:0051082">
    <property type="term" value="F:unfolded protein binding"/>
    <property type="evidence" value="ECO:0007669"/>
    <property type="project" value="TreeGrafter"/>
</dbReference>
<dbReference type="PRINTS" id="PR00299">
    <property type="entry name" value="ACRYSTALLIN"/>
</dbReference>
<dbReference type="PROSITE" id="PS01031">
    <property type="entry name" value="SHSP"/>
    <property type="match status" value="1"/>
</dbReference>
<feature type="compositionally biased region" description="Basic and acidic residues" evidence="11">
    <location>
        <begin position="69"/>
        <end position="86"/>
    </location>
</feature>
<dbReference type="GO" id="GO:0005212">
    <property type="term" value="F:structural constituent of eye lens"/>
    <property type="evidence" value="ECO:0007669"/>
    <property type="project" value="UniProtKB-KW"/>
</dbReference>
<evidence type="ECO:0000313" key="13">
    <source>
        <dbReference type="EMBL" id="KAI1899891.1"/>
    </source>
</evidence>
<feature type="region of interest" description="Disordered" evidence="11">
    <location>
        <begin position="60"/>
        <end position="92"/>
    </location>
</feature>
<keyword evidence="5" id="KW-0273">Eye lens protein</keyword>
<keyword evidence="7" id="KW-0862">Zinc</keyword>
<evidence type="ECO:0000259" key="12">
    <source>
        <dbReference type="PROSITE" id="PS01031"/>
    </source>
</evidence>
<accession>A0A8T3DS47</accession>
<dbReference type="InterPro" id="IPR008978">
    <property type="entry name" value="HSP20-like_chaperone"/>
</dbReference>
<keyword evidence="8" id="KW-0539">Nucleus</keyword>
<dbReference type="EMBL" id="JAERUA010000005">
    <property type="protein sequence ID" value="KAI1899891.1"/>
    <property type="molecule type" value="Genomic_DNA"/>
</dbReference>
<evidence type="ECO:0000256" key="9">
    <source>
        <dbReference type="PROSITE-ProRule" id="PRU00285"/>
    </source>
</evidence>
<dbReference type="PANTHER" id="PTHR45640">
    <property type="entry name" value="HEAT SHOCK PROTEIN HSP-12.2-RELATED"/>
    <property type="match status" value="1"/>
</dbReference>
<sequence length="92" mass="10286">MRLTIRSLPLPLLTRDIFLQDDHGFISREFHRRYRLPSSVDQSAITCTLSSDGLLTLCGPKVSSGPESNRSDRSDRNIPVTRDDKPNSSPSS</sequence>
<evidence type="ECO:0000256" key="1">
    <source>
        <dbReference type="ARBA" id="ARBA00004123"/>
    </source>
</evidence>
<reference evidence="13" key="1">
    <citation type="submission" date="2021-01" db="EMBL/GenBank/DDBJ databases">
        <authorList>
            <person name="Zahm M."/>
            <person name="Roques C."/>
            <person name="Cabau C."/>
            <person name="Klopp C."/>
            <person name="Donnadieu C."/>
            <person name="Jouanno E."/>
            <person name="Lampietro C."/>
            <person name="Louis A."/>
            <person name="Herpin A."/>
            <person name="Echchiki A."/>
            <person name="Berthelot C."/>
            <person name="Parey E."/>
            <person name="Roest-Crollius H."/>
            <person name="Braasch I."/>
            <person name="Postlethwait J."/>
            <person name="Bobe J."/>
            <person name="Montfort J."/>
            <person name="Bouchez O."/>
            <person name="Begum T."/>
            <person name="Mejri S."/>
            <person name="Adams A."/>
            <person name="Chen W.-J."/>
            <person name="Guiguen Y."/>
        </authorList>
    </citation>
    <scope>NUCLEOTIDE SEQUENCE</scope>
    <source>
        <tissue evidence="13">Blood</tissue>
    </source>
</reference>
<dbReference type="Gene3D" id="2.60.40.790">
    <property type="match status" value="1"/>
</dbReference>
<evidence type="ECO:0000256" key="11">
    <source>
        <dbReference type="SAM" id="MobiDB-lite"/>
    </source>
</evidence>
<dbReference type="GO" id="GO:0043066">
    <property type="term" value="P:negative regulation of apoptotic process"/>
    <property type="evidence" value="ECO:0007669"/>
    <property type="project" value="TreeGrafter"/>
</dbReference>
<evidence type="ECO:0000256" key="6">
    <source>
        <dbReference type="ARBA" id="ARBA00022723"/>
    </source>
</evidence>
<evidence type="ECO:0000256" key="7">
    <source>
        <dbReference type="ARBA" id="ARBA00022833"/>
    </source>
</evidence>
<keyword evidence="4" id="KW-0963">Cytoplasm</keyword>
<dbReference type="Proteomes" id="UP000829720">
    <property type="component" value="Unassembled WGS sequence"/>
</dbReference>
<evidence type="ECO:0000256" key="8">
    <source>
        <dbReference type="ARBA" id="ARBA00023242"/>
    </source>
</evidence>
<name>A0A8T3DS47_9TELE</name>
<dbReference type="SUPFAM" id="SSF49764">
    <property type="entry name" value="HSP20-like chaperones"/>
    <property type="match status" value="1"/>
</dbReference>
<evidence type="ECO:0000256" key="10">
    <source>
        <dbReference type="RuleBase" id="RU003616"/>
    </source>
</evidence>
<comment type="similarity">
    <text evidence="9 10">Belongs to the small heat shock protein (HSP20) family.</text>
</comment>
<evidence type="ECO:0000256" key="2">
    <source>
        <dbReference type="ARBA" id="ARBA00004496"/>
    </source>
</evidence>
<dbReference type="InterPro" id="IPR001436">
    <property type="entry name" value="Alpha-crystallin/sHSP_animal"/>
</dbReference>
<feature type="domain" description="SHSP" evidence="12">
    <location>
        <begin position="1"/>
        <end position="81"/>
    </location>
</feature>
<evidence type="ECO:0000313" key="14">
    <source>
        <dbReference type="Proteomes" id="UP000829720"/>
    </source>
</evidence>
<dbReference type="PANTHER" id="PTHR45640:SF14">
    <property type="entry name" value="ALPHA-CRYSTALLIN A CHAIN"/>
    <property type="match status" value="1"/>
</dbReference>
<proteinExistence type="inferred from homology"/>
<dbReference type="GO" id="GO:0009408">
    <property type="term" value="P:response to heat"/>
    <property type="evidence" value="ECO:0007669"/>
    <property type="project" value="TreeGrafter"/>
</dbReference>
<keyword evidence="6" id="KW-0479">Metal-binding</keyword>